<proteinExistence type="predicted"/>
<dbReference type="AlphaFoldDB" id="A0A495VA77"/>
<dbReference type="RefSeq" id="WP_120798445.1">
    <property type="nucleotide sequence ID" value="NZ_RBXL01000001.1"/>
</dbReference>
<dbReference type="Pfam" id="PF05534">
    <property type="entry name" value="HicB"/>
    <property type="match status" value="1"/>
</dbReference>
<keyword evidence="2" id="KW-1185">Reference proteome</keyword>
<evidence type="ECO:0000313" key="1">
    <source>
        <dbReference type="EMBL" id="RKT46301.1"/>
    </source>
</evidence>
<reference evidence="1 2" key="1">
    <citation type="submission" date="2018-10" db="EMBL/GenBank/DDBJ databases">
        <title>Genomic Encyclopedia of Archaeal and Bacterial Type Strains, Phase II (KMG-II): from individual species to whole genera.</title>
        <authorList>
            <person name="Goeker M."/>
        </authorList>
    </citation>
    <scope>NUCLEOTIDE SEQUENCE [LARGE SCALE GENOMIC DNA]</scope>
    <source>
        <strain evidence="1 2">DSM 235</strain>
    </source>
</reference>
<sequence>MVAAKHYAYRVVWSEEDQEFIGLCAEFPSLSHLDENQVSALQGIVALVADVVSDMEDSGETPPKPIADRHYSGRFQVRTTPELHRRLAIRAAEANVSLNRMVNDQLGKG</sequence>
<dbReference type="Proteomes" id="UP000274556">
    <property type="component" value="Unassembled WGS sequence"/>
</dbReference>
<dbReference type="OrthoDB" id="5297106at2"/>
<comment type="caution">
    <text evidence="1">The sequence shown here is derived from an EMBL/GenBank/DDBJ whole genome shotgun (WGS) entry which is preliminary data.</text>
</comment>
<dbReference type="EMBL" id="RBXL01000001">
    <property type="protein sequence ID" value="RKT46301.1"/>
    <property type="molecule type" value="Genomic_DNA"/>
</dbReference>
<dbReference type="InterPro" id="IPR010985">
    <property type="entry name" value="Ribbon_hlx_hlx"/>
</dbReference>
<gene>
    <name evidence="1" type="ORF">BDD21_3807</name>
</gene>
<dbReference type="GO" id="GO:0006355">
    <property type="term" value="P:regulation of DNA-templated transcription"/>
    <property type="evidence" value="ECO:0007669"/>
    <property type="project" value="InterPro"/>
</dbReference>
<organism evidence="1 2">
    <name type="scientific">Thiocapsa rosea</name>
    <dbReference type="NCBI Taxonomy" id="69360"/>
    <lineage>
        <taxon>Bacteria</taxon>
        <taxon>Pseudomonadati</taxon>
        <taxon>Pseudomonadota</taxon>
        <taxon>Gammaproteobacteria</taxon>
        <taxon>Chromatiales</taxon>
        <taxon>Chromatiaceae</taxon>
        <taxon>Thiocapsa</taxon>
    </lineage>
</organism>
<dbReference type="SUPFAM" id="SSF47598">
    <property type="entry name" value="Ribbon-helix-helix"/>
    <property type="match status" value="1"/>
</dbReference>
<name>A0A495VA77_9GAMM</name>
<accession>A0A495VA77</accession>
<dbReference type="InterPro" id="IPR008651">
    <property type="entry name" value="Uncharacterised_HicB"/>
</dbReference>
<protein>
    <submittedName>
        <fullName evidence="1">Putative HicB family RNase H-like nuclease</fullName>
    </submittedName>
</protein>
<dbReference type="SUPFAM" id="SSF143100">
    <property type="entry name" value="TTHA1013/TTHA0281-like"/>
    <property type="match status" value="1"/>
</dbReference>
<evidence type="ECO:0000313" key="2">
    <source>
        <dbReference type="Proteomes" id="UP000274556"/>
    </source>
</evidence>
<dbReference type="InterPro" id="IPR035069">
    <property type="entry name" value="TTHA1013/TTHA0281-like"/>
</dbReference>